<keyword evidence="3" id="KW-1185">Reference proteome</keyword>
<accession>A0A2H3E4B4</accession>
<name>A0A2H3E4B4_ARMGA</name>
<organism evidence="2 3">
    <name type="scientific">Armillaria gallica</name>
    <name type="common">Bulbous honey fungus</name>
    <name type="synonym">Armillaria bulbosa</name>
    <dbReference type="NCBI Taxonomy" id="47427"/>
    <lineage>
        <taxon>Eukaryota</taxon>
        <taxon>Fungi</taxon>
        <taxon>Dikarya</taxon>
        <taxon>Basidiomycota</taxon>
        <taxon>Agaricomycotina</taxon>
        <taxon>Agaricomycetes</taxon>
        <taxon>Agaricomycetidae</taxon>
        <taxon>Agaricales</taxon>
        <taxon>Marasmiineae</taxon>
        <taxon>Physalacriaceae</taxon>
        <taxon>Armillaria</taxon>
    </lineage>
</organism>
<feature type="region of interest" description="Disordered" evidence="1">
    <location>
        <begin position="124"/>
        <end position="205"/>
    </location>
</feature>
<dbReference type="EMBL" id="KZ293648">
    <property type="protein sequence ID" value="PBK98562.1"/>
    <property type="molecule type" value="Genomic_DNA"/>
</dbReference>
<dbReference type="Proteomes" id="UP000217790">
    <property type="component" value="Unassembled WGS sequence"/>
</dbReference>
<feature type="compositionally biased region" description="Polar residues" evidence="1">
    <location>
        <begin position="149"/>
        <end position="165"/>
    </location>
</feature>
<dbReference type="AlphaFoldDB" id="A0A2H3E4B4"/>
<sequence>MGELKCWYVKKEAVEMHTGSNSFSLRGTLVSVNIQPNLHIEVAYGLQSTISYSVPPIVIDPSQSLPPPTTIIAARRPFPISTPASTLAKTLPACVSTSLPCNALDQDGSSLDLPTYLRRRPRLLTSDFPIPRQRLPSPVSSLRPPSNSHKSTTSPTATGQASLQDVQPPVPLRHRPLPPPAHTSGAHRIHFSHTRLSPAHRTVPW</sequence>
<evidence type="ECO:0000256" key="1">
    <source>
        <dbReference type="SAM" id="MobiDB-lite"/>
    </source>
</evidence>
<feature type="compositionally biased region" description="Low complexity" evidence="1">
    <location>
        <begin position="131"/>
        <end position="148"/>
    </location>
</feature>
<proteinExistence type="predicted"/>
<protein>
    <submittedName>
        <fullName evidence="2">Uncharacterized protein</fullName>
    </submittedName>
</protein>
<gene>
    <name evidence="2" type="ORF">ARMGADRAFT_1161893</name>
</gene>
<reference evidence="3" key="1">
    <citation type="journal article" date="2017" name="Nat. Ecol. Evol.">
        <title>Genome expansion and lineage-specific genetic innovations in the forest pathogenic fungi Armillaria.</title>
        <authorList>
            <person name="Sipos G."/>
            <person name="Prasanna A.N."/>
            <person name="Walter M.C."/>
            <person name="O'Connor E."/>
            <person name="Balint B."/>
            <person name="Krizsan K."/>
            <person name="Kiss B."/>
            <person name="Hess J."/>
            <person name="Varga T."/>
            <person name="Slot J."/>
            <person name="Riley R."/>
            <person name="Boka B."/>
            <person name="Rigling D."/>
            <person name="Barry K."/>
            <person name="Lee J."/>
            <person name="Mihaltcheva S."/>
            <person name="LaButti K."/>
            <person name="Lipzen A."/>
            <person name="Waldron R."/>
            <person name="Moloney N.M."/>
            <person name="Sperisen C."/>
            <person name="Kredics L."/>
            <person name="Vagvoelgyi C."/>
            <person name="Patrignani A."/>
            <person name="Fitzpatrick D."/>
            <person name="Nagy I."/>
            <person name="Doyle S."/>
            <person name="Anderson J.B."/>
            <person name="Grigoriev I.V."/>
            <person name="Gueldener U."/>
            <person name="Muensterkoetter M."/>
            <person name="Nagy L.G."/>
        </authorList>
    </citation>
    <scope>NUCLEOTIDE SEQUENCE [LARGE SCALE GENOMIC DNA]</scope>
    <source>
        <strain evidence="3">Ar21-2</strain>
    </source>
</reference>
<evidence type="ECO:0000313" key="3">
    <source>
        <dbReference type="Proteomes" id="UP000217790"/>
    </source>
</evidence>
<evidence type="ECO:0000313" key="2">
    <source>
        <dbReference type="EMBL" id="PBK98562.1"/>
    </source>
</evidence>
<dbReference type="InParanoid" id="A0A2H3E4B4"/>